<feature type="region of interest" description="Disordered" evidence="2">
    <location>
        <begin position="337"/>
        <end position="388"/>
    </location>
</feature>
<dbReference type="Pfam" id="PF03816">
    <property type="entry name" value="LytR_cpsA_psr"/>
    <property type="match status" value="1"/>
</dbReference>
<comment type="similarity">
    <text evidence="1">Belongs to the LytR/CpsA/Psr (LCP) family.</text>
</comment>
<sequence>MAPARRRRRWLRWAALGVAALVLAAGGTGWWLYHQLDGNIRTDTDTARELARYESERPVAAVAGARNILLIGSDSRGGGNGEYGEDNGTQRSDTAILLHLAADRHGATAVSLPRDLMTEIPRCRKPDGTQLEAQFAPFNRAYEAAGTACTIRTVETLTGIRVDHHVIVDFTGFKKLVDAVDGVEVCLRSPIDDRKAHLRLPAGTQTLRGEQALGFVRARYSMGDGSDTDRMGRQQEFLGSLVKKMQSDGVLLNPVRLYPVLDAATSSLTTDAGLDTLRKLYDLVREVRGIPAGGVQFMTVPRRPYAYNSDRDELVEPDARRLFDALRNDRTVSVVKQIRTQDGGPRGGGKSPGPSSGPGTPRTPSPRASQPGAGPTYEGTTAEQDVCK</sequence>
<dbReference type="Gene3D" id="3.40.630.190">
    <property type="entry name" value="LCP protein"/>
    <property type="match status" value="1"/>
</dbReference>
<dbReference type="PANTHER" id="PTHR33392:SF6">
    <property type="entry name" value="POLYISOPRENYL-TEICHOIC ACID--PEPTIDOGLYCAN TEICHOIC ACID TRANSFERASE TAGU"/>
    <property type="match status" value="1"/>
</dbReference>
<evidence type="ECO:0000313" key="4">
    <source>
        <dbReference type="EMBL" id="KOG91702.1"/>
    </source>
</evidence>
<dbReference type="PANTHER" id="PTHR33392">
    <property type="entry name" value="POLYISOPRENYL-TEICHOIC ACID--PEPTIDOGLYCAN TEICHOIC ACID TRANSFERASE TAGU"/>
    <property type="match status" value="1"/>
</dbReference>
<name>A0ABR5JEC5_9ACTN</name>
<evidence type="ECO:0000256" key="1">
    <source>
        <dbReference type="ARBA" id="ARBA00006068"/>
    </source>
</evidence>
<dbReference type="Proteomes" id="UP000037020">
    <property type="component" value="Unassembled WGS sequence"/>
</dbReference>
<organism evidence="4 5">
    <name type="scientific">Streptomyces varsoviensis</name>
    <dbReference type="NCBI Taxonomy" id="67373"/>
    <lineage>
        <taxon>Bacteria</taxon>
        <taxon>Bacillati</taxon>
        <taxon>Actinomycetota</taxon>
        <taxon>Actinomycetes</taxon>
        <taxon>Kitasatosporales</taxon>
        <taxon>Streptomycetaceae</taxon>
        <taxon>Streptomyces</taxon>
    </lineage>
</organism>
<dbReference type="NCBIfam" id="TIGR00350">
    <property type="entry name" value="lytR_cpsA_psr"/>
    <property type="match status" value="1"/>
</dbReference>
<evidence type="ECO:0000313" key="5">
    <source>
        <dbReference type="Proteomes" id="UP000037020"/>
    </source>
</evidence>
<dbReference type="EMBL" id="LGUT01000129">
    <property type="protein sequence ID" value="KOG91702.1"/>
    <property type="molecule type" value="Genomic_DNA"/>
</dbReference>
<protein>
    <submittedName>
        <fullName evidence="4">LytR family transcriptional regulator</fullName>
    </submittedName>
</protein>
<gene>
    <name evidence="4" type="ORF">ADK38_01700</name>
</gene>
<feature type="compositionally biased region" description="Polar residues" evidence="2">
    <location>
        <begin position="378"/>
        <end position="388"/>
    </location>
</feature>
<reference evidence="4 5" key="1">
    <citation type="submission" date="2015-07" db="EMBL/GenBank/DDBJ databases">
        <authorList>
            <person name="Ju K.-S."/>
            <person name="Doroghazi J.R."/>
            <person name="Metcalf W.W."/>
        </authorList>
    </citation>
    <scope>NUCLEOTIDE SEQUENCE [LARGE SCALE GENOMIC DNA]</scope>
    <source>
        <strain evidence="4 5">NRRL B-3589</strain>
    </source>
</reference>
<proteinExistence type="inferred from homology"/>
<evidence type="ECO:0000256" key="2">
    <source>
        <dbReference type="SAM" id="MobiDB-lite"/>
    </source>
</evidence>
<dbReference type="InterPro" id="IPR004474">
    <property type="entry name" value="LytR_CpsA_psr"/>
</dbReference>
<comment type="caution">
    <text evidence="4">The sequence shown here is derived from an EMBL/GenBank/DDBJ whole genome shotgun (WGS) entry which is preliminary data.</text>
</comment>
<feature type="domain" description="Cell envelope-related transcriptional attenuator" evidence="3">
    <location>
        <begin position="91"/>
        <end position="246"/>
    </location>
</feature>
<evidence type="ECO:0000259" key="3">
    <source>
        <dbReference type="Pfam" id="PF03816"/>
    </source>
</evidence>
<feature type="compositionally biased region" description="Low complexity" evidence="2">
    <location>
        <begin position="352"/>
        <end position="367"/>
    </location>
</feature>
<accession>A0ABR5JEC5</accession>
<keyword evidence="5" id="KW-1185">Reference proteome</keyword>
<dbReference type="InterPro" id="IPR050922">
    <property type="entry name" value="LytR/CpsA/Psr_CW_biosynth"/>
</dbReference>